<evidence type="ECO:0000256" key="1">
    <source>
        <dbReference type="SAM" id="MobiDB-lite"/>
    </source>
</evidence>
<dbReference type="AlphaFoldDB" id="A0A2V2XIV7"/>
<gene>
    <name evidence="3" type="ORF">C3747_5g514</name>
</gene>
<feature type="chain" id="PRO_5016134448" evidence="2">
    <location>
        <begin position="28"/>
        <end position="295"/>
    </location>
</feature>
<feature type="compositionally biased region" description="Low complexity" evidence="1">
    <location>
        <begin position="161"/>
        <end position="175"/>
    </location>
</feature>
<comment type="caution">
    <text evidence="3">The sequence shown here is derived from an EMBL/GenBank/DDBJ whole genome shotgun (WGS) entry which is preliminary data.</text>
</comment>
<evidence type="ECO:0000313" key="3">
    <source>
        <dbReference type="EMBL" id="PWV20771.1"/>
    </source>
</evidence>
<feature type="region of interest" description="Disordered" evidence="1">
    <location>
        <begin position="117"/>
        <end position="270"/>
    </location>
</feature>
<evidence type="ECO:0000313" key="4">
    <source>
        <dbReference type="Proteomes" id="UP000246078"/>
    </source>
</evidence>
<feature type="compositionally biased region" description="Polar residues" evidence="1">
    <location>
        <begin position="198"/>
        <end position="208"/>
    </location>
</feature>
<dbReference type="VEuPathDB" id="TriTrypDB:TcCL_NonESM11398"/>
<name>A0A2V2XIV7_TRYCR</name>
<dbReference type="Pfam" id="PF12446">
    <property type="entry name" value="DUF3682"/>
    <property type="match status" value="1"/>
</dbReference>
<protein>
    <submittedName>
        <fullName evidence="3">Mucin-associated surface protein (MASP)</fullName>
    </submittedName>
</protein>
<dbReference type="EMBL" id="PRFC01000005">
    <property type="protein sequence ID" value="PWV20771.1"/>
    <property type="molecule type" value="Genomic_DNA"/>
</dbReference>
<dbReference type="VEuPathDB" id="TriTrypDB:TcYC6_0158970"/>
<dbReference type="VEuPathDB" id="TriTrypDB:Tc_MARK_10309"/>
<organism evidence="3 4">
    <name type="scientific">Trypanosoma cruzi</name>
    <dbReference type="NCBI Taxonomy" id="5693"/>
    <lineage>
        <taxon>Eukaryota</taxon>
        <taxon>Discoba</taxon>
        <taxon>Euglenozoa</taxon>
        <taxon>Kinetoplastea</taxon>
        <taxon>Metakinetoplastina</taxon>
        <taxon>Trypanosomatida</taxon>
        <taxon>Trypanosomatidae</taxon>
        <taxon>Trypanosoma</taxon>
        <taxon>Schizotrypanum</taxon>
    </lineage>
</organism>
<dbReference type="VEuPathDB" id="TriTrypDB:C3747_5g514"/>
<keyword evidence="2" id="KW-0732">Signal</keyword>
<dbReference type="Proteomes" id="UP000246078">
    <property type="component" value="Unassembled WGS sequence"/>
</dbReference>
<sequence>MAMMMAGRVLLVCALCVLWCGAGGIHARNPDNNSLGGCIASGVLGENQFHLSSGCEKTVIKVTLLSKLPIPAVESSTEDSIVSAVNDLGSSENSIRGESGLAGAGIPVAGGPAALPGAGGGGGSGSVVTGGTASGGDSAGDVPSGPSGGGVGGKNDSAGLPSSSGVDSTPGSSDGEAGSPNSNSSNTVGESPREDQSPDATGTHNSSPPDEPAGMKSSNEHARQEKEEKEQEQHEHPAENGEESAKDKNAVGKNTTANTDKVDSSTAVSHTTSPLLLLVVVVCATAAAVVVAGPA</sequence>
<dbReference type="InterPro" id="IPR022152">
    <property type="entry name" value="DUF3682"/>
</dbReference>
<dbReference type="VEuPathDB" id="TriTrypDB:TcCLB.506763.280"/>
<feature type="compositionally biased region" description="Basic and acidic residues" evidence="1">
    <location>
        <begin position="218"/>
        <end position="250"/>
    </location>
</feature>
<evidence type="ECO:0000256" key="2">
    <source>
        <dbReference type="SAM" id="SignalP"/>
    </source>
</evidence>
<reference evidence="3 4" key="1">
    <citation type="journal article" date="2018" name="Microb. Genom.">
        <title>Expanding an expanded genome: long-read sequencing of Trypanosoma cruzi.</title>
        <authorList>
            <person name="Berna L."/>
            <person name="Rodriguez M."/>
            <person name="Chiribao M.L."/>
            <person name="Parodi-Talice A."/>
            <person name="Pita S."/>
            <person name="Rijo G."/>
            <person name="Alvarez-Valin F."/>
            <person name="Robello C."/>
        </authorList>
    </citation>
    <scope>NUCLEOTIDE SEQUENCE [LARGE SCALE GENOMIC DNA]</scope>
    <source>
        <strain evidence="3 4">TCC</strain>
    </source>
</reference>
<feature type="compositionally biased region" description="Polar residues" evidence="1">
    <location>
        <begin position="179"/>
        <end position="189"/>
    </location>
</feature>
<feature type="signal peptide" evidence="2">
    <location>
        <begin position="1"/>
        <end position="27"/>
    </location>
</feature>
<feature type="compositionally biased region" description="Polar residues" evidence="1">
    <location>
        <begin position="252"/>
        <end position="270"/>
    </location>
</feature>
<dbReference type="VEuPathDB" id="TriTrypDB:TcCLB.511255.540"/>
<proteinExistence type="predicted"/>
<accession>A0A2V2XIV7</accession>